<accession>A0A1I7SAQ1</accession>
<dbReference type="EMBL" id="CAJFDI010000005">
    <property type="protein sequence ID" value="CAD5233215.1"/>
    <property type="molecule type" value="Genomic_DNA"/>
</dbReference>
<dbReference type="SUPFAM" id="SSF56112">
    <property type="entry name" value="Protein kinase-like (PK-like)"/>
    <property type="match status" value="1"/>
</dbReference>
<keyword evidence="5" id="KW-1185">Reference proteome</keyword>
<evidence type="ECO:0000313" key="6">
    <source>
        <dbReference type="WBParaSite" id="BXY_1009800.1"/>
    </source>
</evidence>
<evidence type="ECO:0000313" key="2">
    <source>
        <dbReference type="EMBL" id="CAD5233215.1"/>
    </source>
</evidence>
<dbReference type="InterPro" id="IPR011009">
    <property type="entry name" value="Kinase-like_dom_sf"/>
</dbReference>
<feature type="domain" description="CHK kinase-like" evidence="1">
    <location>
        <begin position="140"/>
        <end position="319"/>
    </location>
</feature>
<sequence length="384" mass="44166">MFNPLQKIEPTDVTFGWVEENLNGKDQRWDNLRLSYGIFNSEARTISGSGFLSYIIRIVFSFNDTEEKFSVILKVPTSDIIQDLLGKPKQDGGVNEHMTKSHNREILFYQQIAIKCDVVYFPKMYGYVECSEGNASYGRILVEDVGDRGVLPDVLTGLNFAQCAEVLRVLARFHAFSLLNLDDEVLEKIRDRPPNEHHPEGPPYMPICELDPFFKENEELLRTVMRHPPGFDSAKTFGVKEFITHGDFWANNLFFERNGNGEAGEKVFTIFDWQMLRPGTGLSDVARFLAVSTTEEVLEKDVEQLLKVYYSAMQEELSSKGVSMPYDYEKMKQLFRHEFPAEFSFATMILPMLLQQAPDETKKNAVIRRLKLAFNFTKECLNIK</sequence>
<gene>
    <name evidence="2" type="ORF">BXYJ_LOCUS13306</name>
</gene>
<dbReference type="InterPro" id="IPR052961">
    <property type="entry name" value="Oxido-Kinase-like_Enzymes"/>
</dbReference>
<dbReference type="InterPro" id="IPR012877">
    <property type="entry name" value="Dhs-27"/>
</dbReference>
<reference evidence="6" key="1">
    <citation type="submission" date="2016-11" db="UniProtKB">
        <authorList>
            <consortium name="WormBaseParasite"/>
        </authorList>
    </citation>
    <scope>IDENTIFICATION</scope>
</reference>
<dbReference type="Proteomes" id="UP000582659">
    <property type="component" value="Unassembled WGS sequence"/>
</dbReference>
<dbReference type="Pfam" id="PF02958">
    <property type="entry name" value="EcKL"/>
    <property type="match status" value="1"/>
</dbReference>
<dbReference type="EMBL" id="CAJFCV020000005">
    <property type="protein sequence ID" value="CAG9126899.1"/>
    <property type="molecule type" value="Genomic_DNA"/>
</dbReference>
<evidence type="ECO:0000313" key="3">
    <source>
        <dbReference type="EMBL" id="CAG9126899.1"/>
    </source>
</evidence>
<evidence type="ECO:0000259" key="1">
    <source>
        <dbReference type="SMART" id="SM00587"/>
    </source>
</evidence>
<dbReference type="OrthoDB" id="5799777at2759"/>
<reference evidence="3" key="2">
    <citation type="submission" date="2020-08" db="EMBL/GenBank/DDBJ databases">
        <authorList>
            <person name="Kikuchi T."/>
        </authorList>
    </citation>
    <scope>NUCLEOTIDE SEQUENCE</scope>
    <source>
        <strain evidence="2">Ka4C1</strain>
    </source>
</reference>
<dbReference type="Proteomes" id="UP000659654">
    <property type="component" value="Unassembled WGS sequence"/>
</dbReference>
<dbReference type="PANTHER" id="PTHR23020">
    <property type="entry name" value="UNCHARACTERIZED NUCLEAR HORMONE RECEPTOR-RELATED"/>
    <property type="match status" value="1"/>
</dbReference>
<dbReference type="Gene3D" id="3.90.1200.10">
    <property type="match status" value="1"/>
</dbReference>
<name>A0A1I7SAQ1_BURXY</name>
<proteinExistence type="predicted"/>
<dbReference type="Pfam" id="PF07914">
    <property type="entry name" value="DUF1679"/>
    <property type="match status" value="1"/>
</dbReference>
<dbReference type="SMART" id="SM00587">
    <property type="entry name" value="CHK"/>
    <property type="match status" value="1"/>
</dbReference>
<dbReference type="WBParaSite" id="BXY_1009800.1">
    <property type="protein sequence ID" value="BXY_1009800.1"/>
    <property type="gene ID" value="BXY_1009800"/>
</dbReference>
<dbReference type="Proteomes" id="UP000095284">
    <property type="component" value="Unplaced"/>
</dbReference>
<dbReference type="AlphaFoldDB" id="A0A1I7SAQ1"/>
<protein>
    <submittedName>
        <fullName evidence="2">(pine wood nematode) hypothetical protein</fullName>
    </submittedName>
    <submittedName>
        <fullName evidence="6">CHK domain-containing protein</fullName>
    </submittedName>
</protein>
<dbReference type="InterPro" id="IPR015897">
    <property type="entry name" value="CHK_kinase-like"/>
</dbReference>
<evidence type="ECO:0000313" key="5">
    <source>
        <dbReference type="Proteomes" id="UP000659654"/>
    </source>
</evidence>
<evidence type="ECO:0000313" key="4">
    <source>
        <dbReference type="Proteomes" id="UP000095284"/>
    </source>
</evidence>
<organism evidence="4 6">
    <name type="scientific">Bursaphelenchus xylophilus</name>
    <name type="common">Pinewood nematode worm</name>
    <name type="synonym">Aphelenchoides xylophilus</name>
    <dbReference type="NCBI Taxonomy" id="6326"/>
    <lineage>
        <taxon>Eukaryota</taxon>
        <taxon>Metazoa</taxon>
        <taxon>Ecdysozoa</taxon>
        <taxon>Nematoda</taxon>
        <taxon>Chromadorea</taxon>
        <taxon>Rhabditida</taxon>
        <taxon>Tylenchina</taxon>
        <taxon>Tylenchomorpha</taxon>
        <taxon>Aphelenchoidea</taxon>
        <taxon>Aphelenchoididae</taxon>
        <taxon>Bursaphelenchus</taxon>
    </lineage>
</organism>
<dbReference type="PANTHER" id="PTHR23020:SF41">
    <property type="entry name" value="AMINOGLYCOSIDE PHOSPHOTRANSFERASE DOMAIN-CONTAINING PROTEIN"/>
    <property type="match status" value="1"/>
</dbReference>
<dbReference type="InterPro" id="IPR004119">
    <property type="entry name" value="EcKL"/>
</dbReference>